<gene>
    <name evidence="2" type="ORF">IV500_00395</name>
</gene>
<evidence type="ECO:0000313" key="2">
    <source>
        <dbReference type="EMBL" id="MBG0737901.1"/>
    </source>
</evidence>
<proteinExistence type="predicted"/>
<comment type="caution">
    <text evidence="2">The sequence shown here is derived from an EMBL/GenBank/DDBJ whole genome shotgun (WGS) entry which is preliminary data.</text>
</comment>
<dbReference type="Proteomes" id="UP000655366">
    <property type="component" value="Unassembled WGS sequence"/>
</dbReference>
<feature type="domain" description="NAD(P)-binding" evidence="1">
    <location>
        <begin position="12"/>
        <end position="89"/>
    </location>
</feature>
<dbReference type="GO" id="GO:0016646">
    <property type="term" value="F:oxidoreductase activity, acting on the CH-NH group of donors, NAD or NADP as acceptor"/>
    <property type="evidence" value="ECO:0007669"/>
    <property type="project" value="TreeGrafter"/>
</dbReference>
<evidence type="ECO:0000313" key="3">
    <source>
        <dbReference type="Proteomes" id="UP000655366"/>
    </source>
</evidence>
<dbReference type="InterPro" id="IPR016040">
    <property type="entry name" value="NAD(P)-bd_dom"/>
</dbReference>
<dbReference type="RefSeq" id="WP_196394850.1">
    <property type="nucleotide sequence ID" value="NZ_JADNYM010000001.1"/>
</dbReference>
<organism evidence="2 3">
    <name type="scientific">Arthrobacter terrae</name>
    <dbReference type="NCBI Taxonomy" id="2935737"/>
    <lineage>
        <taxon>Bacteria</taxon>
        <taxon>Bacillati</taxon>
        <taxon>Actinomycetota</taxon>
        <taxon>Actinomycetes</taxon>
        <taxon>Micrococcales</taxon>
        <taxon>Micrococcaceae</taxon>
        <taxon>Arthrobacter</taxon>
    </lineage>
</organism>
<dbReference type="Pfam" id="PF13460">
    <property type="entry name" value="NAD_binding_10"/>
    <property type="match status" value="1"/>
</dbReference>
<dbReference type="EMBL" id="JADNYM010000001">
    <property type="protein sequence ID" value="MBG0737901.1"/>
    <property type="molecule type" value="Genomic_DNA"/>
</dbReference>
<sequence>MEQKTARITVLGGTGYAGSAIVKEASRRGHEVTSVSRSTPTKPLGGVSYIAGSVLDQEVITQAVAERDVVFETLSPRGDMAGKVEGIVDTLISLTAGTRTRLGVLGGASSLLEKLKASPADLDWFYVSPPAEFGAWAPAEETGTYRLSDDVLLRDDTGRSNISAADLARAVLDEMEQPKHRRQRFHAAH</sequence>
<dbReference type="SUPFAM" id="SSF51735">
    <property type="entry name" value="NAD(P)-binding Rossmann-fold domains"/>
    <property type="match status" value="1"/>
</dbReference>
<name>A0A931CL74_9MICC</name>
<keyword evidence="3" id="KW-1185">Reference proteome</keyword>
<dbReference type="InterPro" id="IPR051606">
    <property type="entry name" value="Polyketide_Oxido-like"/>
</dbReference>
<dbReference type="PANTHER" id="PTHR43355">
    <property type="entry name" value="FLAVIN REDUCTASE (NADPH)"/>
    <property type="match status" value="1"/>
</dbReference>
<dbReference type="AlphaFoldDB" id="A0A931CL74"/>
<protein>
    <submittedName>
        <fullName evidence="2">NAD(P)H-binding protein</fullName>
    </submittedName>
</protein>
<reference evidence="2 3" key="1">
    <citation type="submission" date="2020-11" db="EMBL/GenBank/DDBJ databases">
        <title>Arthrobacter antarcticus sp. nov., isolated from Antarctic Soil.</title>
        <authorList>
            <person name="Li J."/>
        </authorList>
    </citation>
    <scope>NUCLEOTIDE SEQUENCE [LARGE SCALE GENOMIC DNA]</scope>
    <source>
        <strain evidence="2 3">Z1-20</strain>
    </source>
</reference>
<dbReference type="InterPro" id="IPR036291">
    <property type="entry name" value="NAD(P)-bd_dom_sf"/>
</dbReference>
<dbReference type="PANTHER" id="PTHR43355:SF2">
    <property type="entry name" value="FLAVIN REDUCTASE (NADPH)"/>
    <property type="match status" value="1"/>
</dbReference>
<evidence type="ECO:0000259" key="1">
    <source>
        <dbReference type="Pfam" id="PF13460"/>
    </source>
</evidence>
<dbReference type="Gene3D" id="3.40.50.720">
    <property type="entry name" value="NAD(P)-binding Rossmann-like Domain"/>
    <property type="match status" value="1"/>
</dbReference>
<accession>A0A931CL74</accession>